<evidence type="ECO:0000313" key="2">
    <source>
        <dbReference type="Proteomes" id="UP001139125"/>
    </source>
</evidence>
<comment type="caution">
    <text evidence="1">The sequence shown here is derived from an EMBL/GenBank/DDBJ whole genome shotgun (WGS) entry which is preliminary data.</text>
</comment>
<dbReference type="EMBL" id="JANDBC010000001">
    <property type="protein sequence ID" value="MCP9290536.1"/>
    <property type="molecule type" value="Genomic_DNA"/>
</dbReference>
<proteinExistence type="predicted"/>
<dbReference type="RefSeq" id="WP_255132701.1">
    <property type="nucleotide sequence ID" value="NZ_JANDBC010000001.1"/>
</dbReference>
<dbReference type="Pfam" id="PF13031">
    <property type="entry name" value="DUF3892"/>
    <property type="match status" value="1"/>
</dbReference>
<accession>A0A9X2L1D7</accession>
<evidence type="ECO:0000313" key="1">
    <source>
        <dbReference type="EMBL" id="MCP9290536.1"/>
    </source>
</evidence>
<gene>
    <name evidence="1" type="ORF">NM125_02940</name>
</gene>
<keyword evidence="2" id="KW-1185">Reference proteome</keyword>
<reference evidence="1" key="1">
    <citation type="submission" date="2022-06" db="EMBL/GenBank/DDBJ databases">
        <title>Gracilimonas sp. CAU 1638 isolated from sea sediment.</title>
        <authorList>
            <person name="Kim W."/>
        </authorList>
    </citation>
    <scope>NUCLEOTIDE SEQUENCE</scope>
    <source>
        <strain evidence="1">CAU 1638</strain>
    </source>
</reference>
<dbReference type="Proteomes" id="UP001139125">
    <property type="component" value="Unassembled WGS sequence"/>
</dbReference>
<dbReference type="AlphaFoldDB" id="A0A9X2L1D7"/>
<organism evidence="1 2">
    <name type="scientific">Gracilimonas sediminicola</name>
    <dbReference type="NCBI Taxonomy" id="2952158"/>
    <lineage>
        <taxon>Bacteria</taxon>
        <taxon>Pseudomonadati</taxon>
        <taxon>Balneolota</taxon>
        <taxon>Balneolia</taxon>
        <taxon>Balneolales</taxon>
        <taxon>Balneolaceae</taxon>
        <taxon>Gracilimonas</taxon>
    </lineage>
</organism>
<sequence>MADRRVKKTGKDSDGDITSLCGDWGEATKTQAINHIDGKIHTYYVEEAGYRSDVHTYTENGKKHLKTYADATSDNNLDNLPDC</sequence>
<name>A0A9X2L1D7_9BACT</name>
<dbReference type="InterPro" id="IPR024997">
    <property type="entry name" value="DUF3892"/>
</dbReference>
<protein>
    <submittedName>
        <fullName evidence="1">DUF3892 domain-containing protein</fullName>
    </submittedName>
</protein>